<organism evidence="1 2">
    <name type="scientific">Acinetobacter baumannii (strain AB307-0294)</name>
    <dbReference type="NCBI Taxonomy" id="557600"/>
    <lineage>
        <taxon>Bacteria</taxon>
        <taxon>Pseudomonadati</taxon>
        <taxon>Pseudomonadota</taxon>
        <taxon>Gammaproteobacteria</taxon>
        <taxon>Moraxellales</taxon>
        <taxon>Moraxellaceae</taxon>
        <taxon>Acinetobacter</taxon>
        <taxon>Acinetobacter calcoaceticus/baumannii complex</taxon>
    </lineage>
</organism>
<dbReference type="EMBL" id="CP001172">
    <property type="protein sequence ID" value="ATY42689.1"/>
    <property type="molecule type" value="Genomic_DNA"/>
</dbReference>
<dbReference type="AlphaFoldDB" id="A0A5K6CLZ9"/>
<dbReference type="RefSeq" id="WP_000065743.1">
    <property type="nucleotide sequence ID" value="NZ_CP001172.1"/>
</dbReference>
<dbReference type="InterPro" id="IPR019292">
    <property type="entry name" value="McrC"/>
</dbReference>
<dbReference type="Pfam" id="PF10117">
    <property type="entry name" value="McrBC"/>
    <property type="match status" value="1"/>
</dbReference>
<dbReference type="KEGG" id="abb:ABBFA_00215"/>
<dbReference type="PANTHER" id="PTHR38733">
    <property type="entry name" value="PROTEIN MCRC"/>
    <property type="match status" value="1"/>
</dbReference>
<dbReference type="PANTHER" id="PTHR38733:SF1">
    <property type="entry name" value="TYPE IV METHYL-DIRECTED RESTRICTION ENZYME ECOKMCRBC"/>
    <property type="match status" value="1"/>
</dbReference>
<proteinExistence type="predicted"/>
<reference evidence="1 2" key="1">
    <citation type="journal article" date="2008" name="J. Bacteriol.">
        <title>Comparative genome sequence analysis of multidrug-resistant Acinetobacter baumannii.</title>
        <authorList>
            <person name="Adams M.D."/>
            <person name="Goglin K."/>
            <person name="Molyneaux N."/>
            <person name="Hujer K.M."/>
            <person name="Lavender H."/>
            <person name="Jamison J.J."/>
            <person name="MacDonald I.J."/>
            <person name="Martin K.M."/>
            <person name="Russo T."/>
            <person name="Campagnari A.A."/>
            <person name="Hujer A.M."/>
            <person name="Bonomo R.A."/>
            <person name="Gill S.R."/>
        </authorList>
    </citation>
    <scope>NUCLEOTIDE SEQUENCE [LARGE SCALE GENOMIC DNA]</scope>
    <source>
        <strain evidence="1 2">AB307-0294</strain>
    </source>
</reference>
<evidence type="ECO:0000313" key="1">
    <source>
        <dbReference type="EMBL" id="ATY42689.1"/>
    </source>
</evidence>
<dbReference type="Proteomes" id="UP000006924">
    <property type="component" value="Chromosome"/>
</dbReference>
<evidence type="ECO:0000313" key="2">
    <source>
        <dbReference type="Proteomes" id="UP000006924"/>
    </source>
</evidence>
<name>A0A5K6CLZ9_ACIB3</name>
<protein>
    <submittedName>
        <fullName evidence="1">5-methylcytosine-specific restriction enzyme subunit McrC</fullName>
    </submittedName>
</protein>
<sequence>MSNITIREYAYLRVSQNPPLENQKMDFAEISQSGFDYLFQLNQELLRNGQRILKSGRTATEIQVQNFVGVIETPCGTEIEILPKHADSVEDGVDARAILIKILKQVLQLPQRDTGLASIEKFKVPLTDWFFAQFLEALQKLYRTGVRFDYQRVEAEENFLRGQLDIAQQMRKPLTRQHQLSIKHDIFTSNRAENRLIRSCIDVVCKRAKTADLWRTSHEFHLLFSEVPQSTNYRQDFKKWKNNRLMSHYSNIKYWCELILGNEIPFAVKGMDRARSILFPMEKLFEKYVEIQLSKQLAKGAKLEAQKSSKYLAQYNSKYIFNLIPDLAIQYYCEQSKSKKYLILDTKWKLINSNNIEDKFGLKQSDMYQMFAYNHMYQGHTSDIVLIYPKNKNFQIALEPFEFNIHKLLKTGLQPKIWVVPFDLERSELILDNLTIAGLHS</sequence>
<accession>A0A5K6CLZ9</accession>
<gene>
    <name evidence="1" type="ORF">ABBFA_00215</name>
</gene>
<dbReference type="REBASE" id="19323">
    <property type="entry name" value="Aba307McrBCP"/>
</dbReference>
<dbReference type="REBASE" id="225871">
    <property type="entry name" value="Aba294McrBCP"/>
</dbReference>